<dbReference type="Gene3D" id="3.30.450.20">
    <property type="entry name" value="PAS domain"/>
    <property type="match status" value="1"/>
</dbReference>
<keyword evidence="2" id="KW-1185">Reference proteome</keyword>
<protein>
    <recommendedName>
        <fullName evidence="3">PAS domain-containing protein</fullName>
    </recommendedName>
</protein>
<sequence>MGNVLDSIGENIIIADKSFTIRWMNAYAARLFEVVVPLYGLSSPEDLIGMSMDRFHKQPSYQQHIMENLTEGHRARIKIKDRFVADIVVTTIKNEINEIEGYVVMLMDVTTKAEEER</sequence>
<dbReference type="RefSeq" id="WP_379747872.1">
    <property type="nucleotide sequence ID" value="NZ_JBHTCP010000013.1"/>
</dbReference>
<evidence type="ECO:0000313" key="1">
    <source>
        <dbReference type="EMBL" id="MFC7371368.1"/>
    </source>
</evidence>
<dbReference type="InterPro" id="IPR035965">
    <property type="entry name" value="PAS-like_dom_sf"/>
</dbReference>
<dbReference type="EMBL" id="JBHTCP010000013">
    <property type="protein sequence ID" value="MFC7371368.1"/>
    <property type="molecule type" value="Genomic_DNA"/>
</dbReference>
<proteinExistence type="predicted"/>
<dbReference type="SUPFAM" id="SSF55785">
    <property type="entry name" value="PYP-like sensor domain (PAS domain)"/>
    <property type="match status" value="1"/>
</dbReference>
<gene>
    <name evidence="1" type="ORF">ACFQPF_06750</name>
</gene>
<evidence type="ECO:0008006" key="3">
    <source>
        <dbReference type="Google" id="ProtNLM"/>
    </source>
</evidence>
<name>A0ABW2NQ81_9BACL</name>
<comment type="caution">
    <text evidence="1">The sequence shown here is derived from an EMBL/GenBank/DDBJ whole genome shotgun (WGS) entry which is preliminary data.</text>
</comment>
<evidence type="ECO:0000313" key="2">
    <source>
        <dbReference type="Proteomes" id="UP001596549"/>
    </source>
</evidence>
<dbReference type="Proteomes" id="UP001596549">
    <property type="component" value="Unassembled WGS sequence"/>
</dbReference>
<organism evidence="1 2">
    <name type="scientific">Fictibacillus iocasae</name>
    <dbReference type="NCBI Taxonomy" id="2715437"/>
    <lineage>
        <taxon>Bacteria</taxon>
        <taxon>Bacillati</taxon>
        <taxon>Bacillota</taxon>
        <taxon>Bacilli</taxon>
        <taxon>Bacillales</taxon>
        <taxon>Fictibacillaceae</taxon>
        <taxon>Fictibacillus</taxon>
    </lineage>
</organism>
<reference evidence="2" key="1">
    <citation type="journal article" date="2019" name="Int. J. Syst. Evol. Microbiol.">
        <title>The Global Catalogue of Microorganisms (GCM) 10K type strain sequencing project: providing services to taxonomists for standard genome sequencing and annotation.</title>
        <authorList>
            <consortium name="The Broad Institute Genomics Platform"/>
            <consortium name="The Broad Institute Genome Sequencing Center for Infectious Disease"/>
            <person name="Wu L."/>
            <person name="Ma J."/>
        </authorList>
    </citation>
    <scope>NUCLEOTIDE SEQUENCE [LARGE SCALE GENOMIC DNA]</scope>
    <source>
        <strain evidence="2">NBRC 106396</strain>
    </source>
</reference>
<dbReference type="CDD" id="cd00130">
    <property type="entry name" value="PAS"/>
    <property type="match status" value="1"/>
</dbReference>
<accession>A0ABW2NQ81</accession>
<dbReference type="InterPro" id="IPR000014">
    <property type="entry name" value="PAS"/>
</dbReference>